<organism evidence="2 3">
    <name type="scientific">Sparassis crispa</name>
    <dbReference type="NCBI Taxonomy" id="139825"/>
    <lineage>
        <taxon>Eukaryota</taxon>
        <taxon>Fungi</taxon>
        <taxon>Dikarya</taxon>
        <taxon>Basidiomycota</taxon>
        <taxon>Agaricomycotina</taxon>
        <taxon>Agaricomycetes</taxon>
        <taxon>Polyporales</taxon>
        <taxon>Sparassidaceae</taxon>
        <taxon>Sparassis</taxon>
    </lineage>
</organism>
<evidence type="ECO:0000313" key="3">
    <source>
        <dbReference type="Proteomes" id="UP000287166"/>
    </source>
</evidence>
<dbReference type="STRING" id="139825.A0A401H5S2"/>
<dbReference type="Pfam" id="PF18803">
    <property type="entry name" value="CxC2"/>
    <property type="match status" value="1"/>
</dbReference>
<protein>
    <recommendedName>
        <fullName evidence="1">CxC2-like cysteine cluster KDZ transposase-associated domain-containing protein</fullName>
    </recommendedName>
</protein>
<dbReference type="RefSeq" id="XP_027620654.1">
    <property type="nucleotide sequence ID" value="XM_027764853.1"/>
</dbReference>
<dbReference type="GeneID" id="38786658"/>
<dbReference type="OrthoDB" id="3257613at2759"/>
<proteinExistence type="predicted"/>
<evidence type="ECO:0000313" key="2">
    <source>
        <dbReference type="EMBL" id="GBE89741.1"/>
    </source>
</evidence>
<dbReference type="InParanoid" id="A0A401H5S2"/>
<sequence>MMHRPTAKAKGITFQSPRRKVALVSKKMGLDSDGRHFLSGTGIVFNSGTPPKKRKLLSIDDESLPEVGPSSALTDGPDVTINDIASAEAEAMEDRVKNGVSRVFAGWKPHFRDLLAVLLATEAHVNIPSLCSAALCAECIMNGHHHDPFHWIDVWNGEFFDKVDLLTLGYRLCLGHYGACCPYVVDHVSPSKLVVTHTNGVHEVRTHWCHCPGAPGRVFQMLHAGLFPVTLDHLESAFTVPLLKEWHMHALMLKKGAYDYIYALRRLSNNSAPQTVKNRYREFNIISRIWHHLTMMKCAGNFHGLVLPNRDPQSLTVPCFTCPWPGMNMPRDWKDTPASLAYIHACELGGDGNHGLQKKRKHDDPNDISLGLGQGYFVHPDKMTQYMESIEAEPAMRQPVCSMVRSLTRKTAGNM</sequence>
<comment type="caution">
    <text evidence="2">The sequence shown here is derived from an EMBL/GenBank/DDBJ whole genome shotgun (WGS) entry which is preliminary data.</text>
</comment>
<dbReference type="InterPro" id="IPR041457">
    <property type="entry name" value="CxC2_KDZ-assoc"/>
</dbReference>
<dbReference type="Proteomes" id="UP000287166">
    <property type="component" value="Unassembled WGS sequence"/>
</dbReference>
<name>A0A401H5S2_9APHY</name>
<accession>A0A401H5S2</accession>
<dbReference type="EMBL" id="BFAD01000017">
    <property type="protein sequence ID" value="GBE89741.1"/>
    <property type="molecule type" value="Genomic_DNA"/>
</dbReference>
<reference evidence="2 3" key="1">
    <citation type="journal article" date="2018" name="Sci. Rep.">
        <title>Genome sequence of the cauliflower mushroom Sparassis crispa (Hanabiratake) and its association with beneficial usage.</title>
        <authorList>
            <person name="Kiyama R."/>
            <person name="Furutani Y."/>
            <person name="Kawaguchi K."/>
            <person name="Nakanishi T."/>
        </authorList>
    </citation>
    <scope>NUCLEOTIDE SEQUENCE [LARGE SCALE GENOMIC DNA]</scope>
</reference>
<evidence type="ECO:0000259" key="1">
    <source>
        <dbReference type="Pfam" id="PF18803"/>
    </source>
</evidence>
<dbReference type="AlphaFoldDB" id="A0A401H5S2"/>
<feature type="domain" description="CxC2-like cysteine cluster KDZ transposase-associated" evidence="1">
    <location>
        <begin position="166"/>
        <end position="271"/>
    </location>
</feature>
<keyword evidence="3" id="KW-1185">Reference proteome</keyword>
<gene>
    <name evidence="2" type="ORF">SCP_1700660</name>
</gene>